<dbReference type="CDD" id="cd01949">
    <property type="entry name" value="GGDEF"/>
    <property type="match status" value="1"/>
</dbReference>
<organism evidence="5 6">
    <name type="scientific">Mobilitalea sibirica</name>
    <dbReference type="NCBI Taxonomy" id="1462919"/>
    <lineage>
        <taxon>Bacteria</taxon>
        <taxon>Bacillati</taxon>
        <taxon>Bacillota</taxon>
        <taxon>Clostridia</taxon>
        <taxon>Lachnospirales</taxon>
        <taxon>Lachnospiraceae</taxon>
        <taxon>Mobilitalea</taxon>
    </lineage>
</organism>
<reference evidence="5" key="1">
    <citation type="submission" date="2020-12" db="EMBL/GenBank/DDBJ databases">
        <title>M. sibirica DSM 26468T genome.</title>
        <authorList>
            <person name="Thieme N."/>
            <person name="Rettenmaier R."/>
            <person name="Zverlov V."/>
            <person name="Liebl W."/>
        </authorList>
    </citation>
    <scope>NUCLEOTIDE SEQUENCE</scope>
    <source>
        <strain evidence="5">DSM 26468</strain>
    </source>
</reference>
<comment type="caution">
    <text evidence="5">The sequence shown here is derived from an EMBL/GenBank/DDBJ whole genome shotgun (WGS) entry which is preliminary data.</text>
</comment>
<dbReference type="InterPro" id="IPR043128">
    <property type="entry name" value="Rev_trsase/Diguanyl_cyclase"/>
</dbReference>
<gene>
    <name evidence="5" type="ORF">I5677_13565</name>
</gene>
<dbReference type="CDD" id="cd06267">
    <property type="entry name" value="PBP1_LacI_sugar_binding-like"/>
    <property type="match status" value="1"/>
</dbReference>
<evidence type="ECO:0000256" key="1">
    <source>
        <dbReference type="ARBA" id="ARBA00023015"/>
    </source>
</evidence>
<dbReference type="PANTHER" id="PTHR30146:SF24">
    <property type="entry name" value="XYLOSE OPERON REGULATORY PROTEIN"/>
    <property type="match status" value="1"/>
</dbReference>
<dbReference type="Pfam" id="PF13377">
    <property type="entry name" value="Peripla_BP_3"/>
    <property type="match status" value="1"/>
</dbReference>
<evidence type="ECO:0000256" key="2">
    <source>
        <dbReference type="ARBA" id="ARBA00023125"/>
    </source>
</evidence>
<dbReference type="InterPro" id="IPR000160">
    <property type="entry name" value="GGDEF_dom"/>
</dbReference>
<dbReference type="Proteomes" id="UP000623269">
    <property type="component" value="Unassembled WGS sequence"/>
</dbReference>
<dbReference type="InterPro" id="IPR028082">
    <property type="entry name" value="Peripla_BP_I"/>
</dbReference>
<accession>A0A8J7H437</accession>
<dbReference type="GO" id="GO:0000976">
    <property type="term" value="F:transcription cis-regulatory region binding"/>
    <property type="evidence" value="ECO:0007669"/>
    <property type="project" value="TreeGrafter"/>
</dbReference>
<dbReference type="SMART" id="SM00267">
    <property type="entry name" value="GGDEF"/>
    <property type="match status" value="1"/>
</dbReference>
<dbReference type="InterPro" id="IPR046335">
    <property type="entry name" value="LacI/GalR-like_sensor"/>
</dbReference>
<evidence type="ECO:0000313" key="5">
    <source>
        <dbReference type="EMBL" id="MBH1941925.1"/>
    </source>
</evidence>
<dbReference type="InterPro" id="IPR029787">
    <property type="entry name" value="Nucleotide_cyclase"/>
</dbReference>
<dbReference type="EMBL" id="JAEAGR010000015">
    <property type="protein sequence ID" value="MBH1941925.1"/>
    <property type="molecule type" value="Genomic_DNA"/>
</dbReference>
<evidence type="ECO:0000313" key="6">
    <source>
        <dbReference type="Proteomes" id="UP000623269"/>
    </source>
</evidence>
<sequence>MYSNGKKTIGVFVTQVHQEFQETLSKGICKQAKERDYNVAFFSNFLGYGEFLYEAGEKDMADLPSYEDLDGIIIVPDTMYVHGFEKRIRENIKKYAKCPVVSVRQKIDEYYNVLLEDYKALDDIIRHFIVDHQYKRINFLTGPKDNPVSLERLESYRRIMQEHGLTYEEEQIYYGDFWKFSGYDAVNYWLEDSKKWPEAIICANDYMAITVCNALADKGLTVPYDIAVSGCDNIELAEDFTPTITTVGMPIYEMGVEAVDKIYRFNQGITQDPISYLKSVTYFRESCGCEYMKNNRSVELRRNRIIEEIEAKDKAITNNAYMSIDLTGVTKQDVLYNKLSSYTYLNEGFSAFYMCLYKNWDVYQGFHEVEEEDTDKIVMEVGIKDGEWLQKVEFEKRDLLPPAYMDQTPQFFYFNMLHHQEKCFGYTAISFYHNYTYKSSYQGWVINVSNALENVRIHGEMNRLLYTLEDMYVKDELTGLYNRRGLQIFGQKYLDQCKEKKCKFMIFSADMDNLKYINDNFGHASGDIAIKEVADALLFAADDDEICIRMGGDEFAVIGLEYDEDKINYFINNIENHIHRFNQEQNYGFTVKVSYGYSLLMPNEYTQFEDCLGIADTKMYQQKYEKAAIRLKQQDEANNNNERH</sequence>
<dbReference type="PROSITE" id="PS50887">
    <property type="entry name" value="GGDEF"/>
    <property type="match status" value="1"/>
</dbReference>
<name>A0A8J7H437_9FIRM</name>
<dbReference type="SUPFAM" id="SSF53822">
    <property type="entry name" value="Periplasmic binding protein-like I"/>
    <property type="match status" value="1"/>
</dbReference>
<proteinExistence type="predicted"/>
<dbReference type="PANTHER" id="PTHR30146">
    <property type="entry name" value="LACI-RELATED TRANSCRIPTIONAL REPRESSOR"/>
    <property type="match status" value="1"/>
</dbReference>
<evidence type="ECO:0000256" key="3">
    <source>
        <dbReference type="ARBA" id="ARBA00023163"/>
    </source>
</evidence>
<keyword evidence="6" id="KW-1185">Reference proteome</keyword>
<evidence type="ECO:0000259" key="4">
    <source>
        <dbReference type="PROSITE" id="PS50887"/>
    </source>
</evidence>
<protein>
    <submittedName>
        <fullName evidence="5">GGDEF domain-containing protein</fullName>
    </submittedName>
</protein>
<dbReference type="Gene3D" id="3.40.50.2300">
    <property type="match status" value="2"/>
</dbReference>
<dbReference type="GO" id="GO:0003700">
    <property type="term" value="F:DNA-binding transcription factor activity"/>
    <property type="evidence" value="ECO:0007669"/>
    <property type="project" value="TreeGrafter"/>
</dbReference>
<dbReference type="Gene3D" id="3.30.70.270">
    <property type="match status" value="1"/>
</dbReference>
<dbReference type="RefSeq" id="WP_197662171.1">
    <property type="nucleotide sequence ID" value="NZ_JAEAGR010000015.1"/>
</dbReference>
<dbReference type="AlphaFoldDB" id="A0A8J7H437"/>
<keyword evidence="3" id="KW-0804">Transcription</keyword>
<keyword evidence="1" id="KW-0805">Transcription regulation</keyword>
<dbReference type="NCBIfam" id="TIGR00254">
    <property type="entry name" value="GGDEF"/>
    <property type="match status" value="1"/>
</dbReference>
<keyword evidence="2" id="KW-0238">DNA-binding</keyword>
<feature type="domain" description="GGDEF" evidence="4">
    <location>
        <begin position="502"/>
        <end position="634"/>
    </location>
</feature>
<dbReference type="SUPFAM" id="SSF55073">
    <property type="entry name" value="Nucleotide cyclase"/>
    <property type="match status" value="1"/>
</dbReference>
<dbReference type="Pfam" id="PF00990">
    <property type="entry name" value="GGDEF"/>
    <property type="match status" value="1"/>
</dbReference>